<reference evidence="4 5" key="1">
    <citation type="submission" date="2012-08" db="EMBL/GenBank/DDBJ databases">
        <title>Oryza genome evolution.</title>
        <authorList>
            <person name="Wing R.A."/>
        </authorList>
    </citation>
    <scope>NUCLEOTIDE SEQUENCE</scope>
</reference>
<dbReference type="EnsemblPlants" id="LPERR01G10290.1">
    <property type="protein sequence ID" value="LPERR01G10290.1"/>
    <property type="gene ID" value="LPERR01G10290"/>
</dbReference>
<evidence type="ECO:0000313" key="4">
    <source>
        <dbReference type="EnsemblPlants" id="LPERR01G10290.1"/>
    </source>
</evidence>
<dbReference type="InterPro" id="IPR056708">
    <property type="entry name" value="DUF7806"/>
</dbReference>
<dbReference type="PANTHER" id="PTHR35489">
    <property type="entry name" value="TITAN9"/>
    <property type="match status" value="1"/>
</dbReference>
<name>A0A0D9UZJ4_9ORYZ</name>
<reference evidence="5" key="2">
    <citation type="submission" date="2013-12" db="EMBL/GenBank/DDBJ databases">
        <authorList>
            <person name="Yu Y."/>
            <person name="Lee S."/>
            <person name="de Baynast K."/>
            <person name="Wissotski M."/>
            <person name="Liu L."/>
            <person name="Talag J."/>
            <person name="Goicoechea J."/>
            <person name="Angelova A."/>
            <person name="Jetty R."/>
            <person name="Kudrna D."/>
            <person name="Golser W."/>
            <person name="Rivera L."/>
            <person name="Zhang J."/>
            <person name="Wing R."/>
        </authorList>
    </citation>
    <scope>NUCLEOTIDE SEQUENCE</scope>
</reference>
<dbReference type="Pfam" id="PF25091">
    <property type="entry name" value="DUF7806"/>
    <property type="match status" value="1"/>
</dbReference>
<dbReference type="HOGENOM" id="CLU_074021_0_0_1"/>
<evidence type="ECO:0000313" key="5">
    <source>
        <dbReference type="Proteomes" id="UP000032180"/>
    </source>
</evidence>
<dbReference type="PANTHER" id="PTHR35489:SF2">
    <property type="entry name" value="TITAN9"/>
    <property type="match status" value="1"/>
</dbReference>
<dbReference type="eggNOG" id="ENOG502QPWA">
    <property type="taxonomic scope" value="Eukaryota"/>
</dbReference>
<evidence type="ECO:0000259" key="3">
    <source>
        <dbReference type="Pfam" id="PF25091"/>
    </source>
</evidence>
<dbReference type="GO" id="GO:0003006">
    <property type="term" value="P:developmental process involved in reproduction"/>
    <property type="evidence" value="ECO:0007669"/>
    <property type="project" value="TreeGrafter"/>
</dbReference>
<evidence type="ECO:0000256" key="2">
    <source>
        <dbReference type="SAM" id="MobiDB-lite"/>
    </source>
</evidence>
<feature type="domain" description="DUF7806" evidence="3">
    <location>
        <begin position="178"/>
        <end position="266"/>
    </location>
</feature>
<dbReference type="STRING" id="77586.A0A0D9UZJ4"/>
<evidence type="ECO:0000256" key="1">
    <source>
        <dbReference type="SAM" id="Coils"/>
    </source>
</evidence>
<dbReference type="Proteomes" id="UP000032180">
    <property type="component" value="Chromosome 1"/>
</dbReference>
<keyword evidence="1" id="KW-0175">Coiled coil</keyword>
<protein>
    <recommendedName>
        <fullName evidence="3">DUF7806 domain-containing protein</fullName>
    </recommendedName>
</protein>
<keyword evidence="5" id="KW-1185">Reference proteome</keyword>
<feature type="coiled-coil region" evidence="1">
    <location>
        <begin position="44"/>
        <end position="99"/>
    </location>
</feature>
<reference evidence="4" key="3">
    <citation type="submission" date="2015-04" db="UniProtKB">
        <authorList>
            <consortium name="EnsemblPlants"/>
        </authorList>
    </citation>
    <scope>IDENTIFICATION</scope>
</reference>
<dbReference type="Gramene" id="LPERR01G10290.1">
    <property type="protein sequence ID" value="LPERR01G10290.1"/>
    <property type="gene ID" value="LPERR01G10290"/>
</dbReference>
<accession>A0A0D9UZJ4</accession>
<organism evidence="4 5">
    <name type="scientific">Leersia perrieri</name>
    <dbReference type="NCBI Taxonomy" id="77586"/>
    <lineage>
        <taxon>Eukaryota</taxon>
        <taxon>Viridiplantae</taxon>
        <taxon>Streptophyta</taxon>
        <taxon>Embryophyta</taxon>
        <taxon>Tracheophyta</taxon>
        <taxon>Spermatophyta</taxon>
        <taxon>Magnoliopsida</taxon>
        <taxon>Liliopsida</taxon>
        <taxon>Poales</taxon>
        <taxon>Poaceae</taxon>
        <taxon>BOP clade</taxon>
        <taxon>Oryzoideae</taxon>
        <taxon>Oryzeae</taxon>
        <taxon>Oryzinae</taxon>
        <taxon>Leersia</taxon>
    </lineage>
</organism>
<feature type="region of interest" description="Disordered" evidence="2">
    <location>
        <begin position="100"/>
        <end position="147"/>
    </location>
</feature>
<dbReference type="AlphaFoldDB" id="A0A0D9UZJ4"/>
<proteinExistence type="predicted"/>
<sequence>MEQLNTKLYAKYTALKKRKLLDEGLDQKREADIREFHQAMKDLVGEHEIQIETLSSELTQKEQQLVESQKIILDQTLKINKLDSEILRLQCLLAEKNDASHHAATPDTTTEMITENQTPLSRANGTPKSNSKRKSMRSTEKTTASHGSFLEEARELDCCRRHGDNSGSGTEESSSIRAFNMLAELLGGMKISMKNETEGFSFSFSHEASGYSFTLTWADQPDGGEWLYQHSSLGTLERIAMGWMKQDIIFSTAMFPVFFQRISRILRQG</sequence>
<feature type="compositionally biased region" description="Polar residues" evidence="2">
    <location>
        <begin position="106"/>
        <end position="129"/>
    </location>
</feature>